<keyword evidence="1" id="KW-0472">Membrane</keyword>
<dbReference type="AlphaFoldDB" id="A0A3D9IP79"/>
<keyword evidence="3" id="KW-1185">Reference proteome</keyword>
<dbReference type="OrthoDB" id="2661421at2"/>
<proteinExistence type="predicted"/>
<dbReference type="EMBL" id="QRDY01000004">
    <property type="protein sequence ID" value="RED63319.1"/>
    <property type="molecule type" value="Genomic_DNA"/>
</dbReference>
<organism evidence="2 3">
    <name type="scientific">Cohnella lupini</name>
    <dbReference type="NCBI Taxonomy" id="1294267"/>
    <lineage>
        <taxon>Bacteria</taxon>
        <taxon>Bacillati</taxon>
        <taxon>Bacillota</taxon>
        <taxon>Bacilli</taxon>
        <taxon>Bacillales</taxon>
        <taxon>Paenibacillaceae</taxon>
        <taxon>Cohnella</taxon>
    </lineage>
</organism>
<protein>
    <submittedName>
        <fullName evidence="2">Uncharacterized protein</fullName>
    </submittedName>
</protein>
<gene>
    <name evidence="2" type="ORF">DFP95_104314</name>
</gene>
<keyword evidence="1" id="KW-1133">Transmembrane helix</keyword>
<evidence type="ECO:0000313" key="3">
    <source>
        <dbReference type="Proteomes" id="UP000256869"/>
    </source>
</evidence>
<evidence type="ECO:0000256" key="1">
    <source>
        <dbReference type="SAM" id="Phobius"/>
    </source>
</evidence>
<name>A0A3D9IP79_9BACL</name>
<dbReference type="Proteomes" id="UP000256869">
    <property type="component" value="Unassembled WGS sequence"/>
</dbReference>
<reference evidence="2 3" key="1">
    <citation type="submission" date="2018-07" db="EMBL/GenBank/DDBJ databases">
        <title>Genomic Encyclopedia of Type Strains, Phase III (KMG-III): the genomes of soil and plant-associated and newly described type strains.</title>
        <authorList>
            <person name="Whitman W."/>
        </authorList>
    </citation>
    <scope>NUCLEOTIDE SEQUENCE [LARGE SCALE GENOMIC DNA]</scope>
    <source>
        <strain evidence="2 3">CECT 8236</strain>
    </source>
</reference>
<accession>A0A3D9IP79</accession>
<evidence type="ECO:0000313" key="2">
    <source>
        <dbReference type="EMBL" id="RED63319.1"/>
    </source>
</evidence>
<dbReference type="RefSeq" id="WP_115992594.1">
    <property type="nucleotide sequence ID" value="NZ_QRDY01000004.1"/>
</dbReference>
<feature type="transmembrane region" description="Helical" evidence="1">
    <location>
        <begin position="7"/>
        <end position="27"/>
    </location>
</feature>
<feature type="transmembrane region" description="Helical" evidence="1">
    <location>
        <begin position="39"/>
        <end position="60"/>
    </location>
</feature>
<comment type="caution">
    <text evidence="2">The sequence shown here is derived from an EMBL/GenBank/DDBJ whole genome shotgun (WGS) entry which is preliminary data.</text>
</comment>
<keyword evidence="1" id="KW-0812">Transmembrane</keyword>
<sequence length="107" mass="11642">MVRVLNGLAIFFIISGVFSGIILGNYGTGGFSWSLAITWWISGMITGIVFFAIAVILEYVEDTNARVRNLEYELIQKNAPPSVPTKIGNSKANLSKLSGFTLGKPEE</sequence>